<dbReference type="HOGENOM" id="CLU_004652_1_0_6"/>
<protein>
    <recommendedName>
        <fullName evidence="9">tRNA(Met) cytidine acetyltransferase TmcA</fullName>
        <ecNumber evidence="9">2.3.1.193</ecNumber>
    </recommendedName>
</protein>
<keyword evidence="8 9" id="KW-0012">Acyltransferase</keyword>
<sequence length="693" mass="77773">MTHSDHHRRCFILRGTSQQLLSEFSHLSQRLNTPLICTQDPEPYDQLNQGLYQTCNFKQARQLLGSTQEAVLIDLTQGVSASALAILAGTVRGGGLFALGLPNGNWHDCLDEDLSRYLPWPYQPEQVHSYFKDYLWSQLQGTTSPFQESLEQQAPLTALPVWSQNITLTSQQQQAQNQLLNLDADHYILSAARGRGKSTLLGDTLAKLSQTSLNLALVAPNQDAIGTLKAQFERSLKQQTLSAKWPFYAADALLSDTQQWDVLIVDEAAMFPIPILIELAKRAKHCVFSTTDYGYEGIGKGFGIRFTKHLKQLKSRSKQGVIHLKLDQPIRWGKNDPLEKWLNNTLFLGSEMPNEPMTKYPIETLQYQALCAKDWLQQPHQLNHAFQLLANAHYQTSADNLRWMLDDPSLSIHTLSHENALQSLAIVSAEGGLSDSLNQAVMEGKRRPRGHLVPQSLLAHEGIAEAGKQSFWRISRIATQAHQHNLGYGSKLLEKIEKSAPPECDFLCTSFAATPDVLHFWLKNGYRIVRLGTSKDHASGSYSIMMVKSLNQSAKTISIKWQTRFLEKFTLNLLLQYHDLPSDLVLQILAGSNGEIGLPSLAQLSLQEQNELALFINHHKPFDSIRPVFLKACYQLAISNQLDAKDPSHLLMLEAALGRNLSSNQRKAQLDGKKAIYQTFKSHLSNFQKPFKG</sequence>
<dbReference type="OrthoDB" id="5578851at2"/>
<dbReference type="GO" id="GO:0000049">
    <property type="term" value="F:tRNA binding"/>
    <property type="evidence" value="ECO:0007669"/>
    <property type="project" value="UniProtKB-UniRule"/>
</dbReference>
<reference evidence="13 14" key="1">
    <citation type="journal article" date="2012" name="Stand. Genomic Sci.">
        <title>Complete genome sequence of Marinomonas posidonica type strain (IVIA-Po-181(T)).</title>
        <authorList>
            <person name="Lucas-Elio P."/>
            <person name="Goodwin L."/>
            <person name="Woyke T."/>
            <person name="Pitluck S."/>
            <person name="Nolan M."/>
            <person name="Kyrpides N.C."/>
            <person name="Detter J.C."/>
            <person name="Copeland A."/>
            <person name="Lu M."/>
            <person name="Bruce D."/>
            <person name="Detter C."/>
            <person name="Tapia R."/>
            <person name="Han S."/>
            <person name="Land M.L."/>
            <person name="Ivanova N."/>
            <person name="Mikhailova N."/>
            <person name="Johnston A.W."/>
            <person name="Sanchez-Amat A."/>
        </authorList>
    </citation>
    <scope>NUCLEOTIDE SEQUENCE [LARGE SCALE GENOMIC DNA]</scope>
    <source>
        <strain evidence="14">CECT 7376 / NCIMB 14433 / IVIA-Po-181</strain>
    </source>
</reference>
<dbReference type="KEGG" id="mpc:Mar181_2890"/>
<keyword evidence="4 9" id="KW-0819">tRNA processing</keyword>
<name>F6D095_MARPP</name>
<comment type="catalytic activity">
    <reaction evidence="9">
        <text>cytidine(34) in elongator tRNA(Met) + acetyl-CoA + ATP + H2O = N(4)-acetylcytidine(34) in elongator tRNA(Met) + ADP + phosphate + CoA + H(+)</text>
        <dbReference type="Rhea" id="RHEA:43788"/>
        <dbReference type="Rhea" id="RHEA-COMP:10693"/>
        <dbReference type="Rhea" id="RHEA-COMP:10694"/>
        <dbReference type="ChEBI" id="CHEBI:15377"/>
        <dbReference type="ChEBI" id="CHEBI:15378"/>
        <dbReference type="ChEBI" id="CHEBI:30616"/>
        <dbReference type="ChEBI" id="CHEBI:43474"/>
        <dbReference type="ChEBI" id="CHEBI:57287"/>
        <dbReference type="ChEBI" id="CHEBI:57288"/>
        <dbReference type="ChEBI" id="CHEBI:74900"/>
        <dbReference type="ChEBI" id="CHEBI:82748"/>
        <dbReference type="ChEBI" id="CHEBI:456216"/>
        <dbReference type="EC" id="2.3.1.193"/>
    </reaction>
</comment>
<dbReference type="HAMAP" id="MF_01886">
    <property type="entry name" value="tRNA_acetyltr_TmcA"/>
    <property type="match status" value="1"/>
</dbReference>
<dbReference type="GO" id="GO:0005737">
    <property type="term" value="C:cytoplasm"/>
    <property type="evidence" value="ECO:0007669"/>
    <property type="project" value="UniProtKB-SubCell"/>
</dbReference>
<dbReference type="GO" id="GO:1904812">
    <property type="term" value="P:rRNA acetylation involved in maturation of SSU-rRNA"/>
    <property type="evidence" value="ECO:0007669"/>
    <property type="project" value="TreeGrafter"/>
</dbReference>
<feature type="domain" description="TcmA/NAT10 helicase" evidence="10">
    <location>
        <begin position="188"/>
        <end position="348"/>
    </location>
</feature>
<dbReference type="Pfam" id="PF13718">
    <property type="entry name" value="GNAT_acetyltr_2"/>
    <property type="match status" value="1"/>
</dbReference>
<keyword evidence="1 9" id="KW-0963">Cytoplasm</keyword>
<dbReference type="InterPro" id="IPR027417">
    <property type="entry name" value="P-loop_NTPase"/>
</dbReference>
<evidence type="ECO:0000256" key="6">
    <source>
        <dbReference type="ARBA" id="ARBA00022840"/>
    </source>
</evidence>
<accession>F6D095</accession>
<dbReference type="eggNOG" id="COG1444">
    <property type="taxonomic scope" value="Bacteria"/>
</dbReference>
<comment type="function">
    <text evidence="9">Catalyzes the formation of N(4)-acetylcytidine (ac(4)C) at the wobble position of tRNA(Met), by using acetyl-CoA as an acetyl donor and ATP (or GTP).</text>
</comment>
<evidence type="ECO:0000259" key="10">
    <source>
        <dbReference type="Pfam" id="PF05127"/>
    </source>
</evidence>
<dbReference type="AlphaFoldDB" id="F6D095"/>
<dbReference type="InterPro" id="IPR032672">
    <property type="entry name" value="TmcA/NAT10/Kre33"/>
</dbReference>
<evidence type="ECO:0000256" key="8">
    <source>
        <dbReference type="ARBA" id="ARBA00023315"/>
    </source>
</evidence>
<dbReference type="EC" id="2.3.1.193" evidence="9"/>
<dbReference type="GO" id="GO:1990883">
    <property type="term" value="F:18S rRNA cytidine N-acetyltransferase activity"/>
    <property type="evidence" value="ECO:0007669"/>
    <property type="project" value="TreeGrafter"/>
</dbReference>
<evidence type="ECO:0000313" key="13">
    <source>
        <dbReference type="EMBL" id="AEF55919.1"/>
    </source>
</evidence>
<dbReference type="RefSeq" id="WP_013797390.1">
    <property type="nucleotide sequence ID" value="NC_015559.1"/>
</dbReference>
<evidence type="ECO:0000256" key="1">
    <source>
        <dbReference type="ARBA" id="ARBA00022490"/>
    </source>
</evidence>
<keyword evidence="3 9" id="KW-0808">Transferase</keyword>
<evidence type="ECO:0000256" key="2">
    <source>
        <dbReference type="ARBA" id="ARBA00022555"/>
    </source>
</evidence>
<dbReference type="GO" id="GO:0005524">
    <property type="term" value="F:ATP binding"/>
    <property type="evidence" value="ECO:0007669"/>
    <property type="project" value="UniProtKB-UniRule"/>
</dbReference>
<dbReference type="Pfam" id="PF05127">
    <property type="entry name" value="NAT10_TcmA_helicase"/>
    <property type="match status" value="1"/>
</dbReference>
<dbReference type="PANTHER" id="PTHR10925:SF5">
    <property type="entry name" value="RNA CYTIDINE ACETYLTRANSFERASE"/>
    <property type="match status" value="1"/>
</dbReference>
<keyword evidence="14" id="KW-1185">Reference proteome</keyword>
<dbReference type="SUPFAM" id="SSF55729">
    <property type="entry name" value="Acyl-CoA N-acyltransferases (Nat)"/>
    <property type="match status" value="1"/>
</dbReference>
<dbReference type="PANTHER" id="PTHR10925">
    <property type="entry name" value="N-ACETYLTRANSFERASE 10"/>
    <property type="match status" value="1"/>
</dbReference>
<dbReference type="InterPro" id="IPR016181">
    <property type="entry name" value="Acyl_CoA_acyltransferase"/>
</dbReference>
<comment type="similarity">
    <text evidence="9">Belongs to the TmcA family.</text>
</comment>
<evidence type="ECO:0000256" key="9">
    <source>
        <dbReference type="HAMAP-Rule" id="MF_01886"/>
    </source>
</evidence>
<dbReference type="Gene3D" id="3.40.630.30">
    <property type="match status" value="1"/>
</dbReference>
<dbReference type="Gene3D" id="3.40.50.11040">
    <property type="match status" value="1"/>
</dbReference>
<feature type="domain" description="TmcA/NAT10 N-terminal" evidence="11">
    <location>
        <begin position="4"/>
        <end position="141"/>
    </location>
</feature>
<dbReference type="InterPro" id="IPR007807">
    <property type="entry name" value="TcmA/NAT10_helicase"/>
</dbReference>
<keyword evidence="2 9" id="KW-0820">tRNA-binding</keyword>
<dbReference type="InterPro" id="IPR024914">
    <property type="entry name" value="tRNA_acetyltr_TmcA"/>
</dbReference>
<feature type="binding site" evidence="9">
    <location>
        <position position="331"/>
    </location>
    <ligand>
        <name>ATP</name>
        <dbReference type="ChEBI" id="CHEBI:30616"/>
    </ligand>
</feature>
<keyword evidence="5 9" id="KW-0547">Nucleotide-binding</keyword>
<feature type="domain" description="N-acetyltransferase" evidence="12">
    <location>
        <begin position="387"/>
        <end position="497"/>
    </location>
</feature>
<gene>
    <name evidence="9" type="primary">tmcA</name>
    <name evidence="13" type="ordered locus">Mar181_2890</name>
</gene>
<evidence type="ECO:0000256" key="5">
    <source>
        <dbReference type="ARBA" id="ARBA00022741"/>
    </source>
</evidence>
<feature type="binding site" evidence="9">
    <location>
        <begin position="477"/>
        <end position="479"/>
    </location>
    <ligand>
        <name>acetyl-CoA</name>
        <dbReference type="ChEBI" id="CHEBI:57288"/>
    </ligand>
</feature>
<comment type="caution">
    <text evidence="9">Lacks conserved residue(s) required for the propagation of feature annotation.</text>
</comment>
<evidence type="ECO:0000259" key="12">
    <source>
        <dbReference type="Pfam" id="PF13718"/>
    </source>
</evidence>
<evidence type="ECO:0000259" key="11">
    <source>
        <dbReference type="Pfam" id="PF08351"/>
    </source>
</evidence>
<keyword evidence="7 9" id="KW-0694">RNA-binding</keyword>
<dbReference type="InterPro" id="IPR000182">
    <property type="entry name" value="GNAT_dom"/>
</dbReference>
<organism evidence="13 14">
    <name type="scientific">Marinomonas posidonica (strain CECT 7376 / NCIMB 14433 / IVIA-Po-181)</name>
    <dbReference type="NCBI Taxonomy" id="491952"/>
    <lineage>
        <taxon>Bacteria</taxon>
        <taxon>Pseudomonadati</taxon>
        <taxon>Pseudomonadota</taxon>
        <taxon>Gammaproteobacteria</taxon>
        <taxon>Oceanospirillales</taxon>
        <taxon>Oceanospirillaceae</taxon>
        <taxon>Marinomonas</taxon>
    </lineage>
</organism>
<evidence type="ECO:0000256" key="4">
    <source>
        <dbReference type="ARBA" id="ARBA00022694"/>
    </source>
</evidence>
<dbReference type="InterPro" id="IPR013562">
    <property type="entry name" value="TmcA/NAT10_N"/>
</dbReference>
<dbReference type="SUPFAM" id="SSF52540">
    <property type="entry name" value="P-loop containing nucleoside triphosphate hydrolases"/>
    <property type="match status" value="1"/>
</dbReference>
<feature type="binding site" evidence="9">
    <location>
        <position position="172"/>
    </location>
    <ligand>
        <name>ATP</name>
        <dbReference type="ChEBI" id="CHEBI:30616"/>
    </ligand>
</feature>
<dbReference type="STRING" id="491952.Mar181_2890"/>
<dbReference type="Pfam" id="PF08351">
    <property type="entry name" value="TmcA_N"/>
    <property type="match status" value="1"/>
</dbReference>
<dbReference type="GO" id="GO:0051391">
    <property type="term" value="P:tRNA acetylation"/>
    <property type="evidence" value="ECO:0007669"/>
    <property type="project" value="UniProtKB-UniRule"/>
</dbReference>
<comment type="subcellular location">
    <subcellularLocation>
        <location evidence="9">Cytoplasm</location>
    </subcellularLocation>
</comment>
<dbReference type="GO" id="GO:0051392">
    <property type="term" value="F:tRNA cytidine N4-acetyltransferase activity"/>
    <property type="evidence" value="ECO:0007669"/>
    <property type="project" value="UniProtKB-UniRule"/>
</dbReference>
<dbReference type="EMBL" id="CP002771">
    <property type="protein sequence ID" value="AEF55919.1"/>
    <property type="molecule type" value="Genomic_DNA"/>
</dbReference>
<evidence type="ECO:0000256" key="3">
    <source>
        <dbReference type="ARBA" id="ARBA00022679"/>
    </source>
</evidence>
<evidence type="ECO:0000313" key="14">
    <source>
        <dbReference type="Proteomes" id="UP000009230"/>
    </source>
</evidence>
<dbReference type="Gene3D" id="3.40.50.300">
    <property type="entry name" value="P-loop containing nucleotide triphosphate hydrolases"/>
    <property type="match status" value="1"/>
</dbReference>
<evidence type="ECO:0000256" key="7">
    <source>
        <dbReference type="ARBA" id="ARBA00022884"/>
    </source>
</evidence>
<keyword evidence="6 9" id="KW-0067">ATP-binding</keyword>
<dbReference type="GO" id="GO:0002101">
    <property type="term" value="P:tRNA wobble cytosine modification"/>
    <property type="evidence" value="ECO:0007669"/>
    <property type="project" value="UniProtKB-UniRule"/>
</dbReference>
<dbReference type="Proteomes" id="UP000009230">
    <property type="component" value="Chromosome"/>
</dbReference>
<proteinExistence type="inferred from homology"/>